<evidence type="ECO:0000256" key="3">
    <source>
        <dbReference type="ARBA" id="ARBA00023125"/>
    </source>
</evidence>
<evidence type="ECO:0000313" key="6">
    <source>
        <dbReference type="EMBL" id="RDJ28285.1"/>
    </source>
</evidence>
<evidence type="ECO:0000256" key="2">
    <source>
        <dbReference type="ARBA" id="ARBA00023015"/>
    </source>
</evidence>
<dbReference type="EMBL" id="QQTP01000002">
    <property type="protein sequence ID" value="RDJ28285.1"/>
    <property type="molecule type" value="Genomic_DNA"/>
</dbReference>
<keyword evidence="4" id="KW-0804">Transcription</keyword>
<protein>
    <submittedName>
        <fullName evidence="6">LysR family transcriptional regulator</fullName>
    </submittedName>
</protein>
<dbReference type="SUPFAM" id="SSF53850">
    <property type="entry name" value="Periplasmic binding protein-like II"/>
    <property type="match status" value="1"/>
</dbReference>
<dbReference type="RefSeq" id="WP_114828410.1">
    <property type="nucleotide sequence ID" value="NZ_QQTO01000037.1"/>
</dbReference>
<dbReference type="Gene3D" id="3.40.190.290">
    <property type="match status" value="1"/>
</dbReference>
<keyword evidence="2" id="KW-0805">Transcription regulation</keyword>
<dbReference type="InterPro" id="IPR036390">
    <property type="entry name" value="WH_DNA-bd_sf"/>
</dbReference>
<comment type="caution">
    <text evidence="6">The sequence shown here is derived from an EMBL/GenBank/DDBJ whole genome shotgun (WGS) entry which is preliminary data.</text>
</comment>
<keyword evidence="7" id="KW-1185">Reference proteome</keyword>
<dbReference type="OrthoDB" id="9813056at2"/>
<name>A0A370LAD6_9HYPH</name>
<dbReference type="InterPro" id="IPR005119">
    <property type="entry name" value="LysR_subst-bd"/>
</dbReference>
<dbReference type="PANTHER" id="PTHR30537">
    <property type="entry name" value="HTH-TYPE TRANSCRIPTIONAL REGULATOR"/>
    <property type="match status" value="1"/>
</dbReference>
<organism evidence="6 7">
    <name type="scientific">Bosea caraganae</name>
    <dbReference type="NCBI Taxonomy" id="2763117"/>
    <lineage>
        <taxon>Bacteria</taxon>
        <taxon>Pseudomonadati</taxon>
        <taxon>Pseudomonadota</taxon>
        <taxon>Alphaproteobacteria</taxon>
        <taxon>Hyphomicrobiales</taxon>
        <taxon>Boseaceae</taxon>
        <taxon>Bosea</taxon>
    </lineage>
</organism>
<dbReference type="GO" id="GO:0006351">
    <property type="term" value="P:DNA-templated transcription"/>
    <property type="evidence" value="ECO:0007669"/>
    <property type="project" value="TreeGrafter"/>
</dbReference>
<evidence type="ECO:0000256" key="4">
    <source>
        <dbReference type="ARBA" id="ARBA00023163"/>
    </source>
</evidence>
<dbReference type="Gene3D" id="1.10.10.10">
    <property type="entry name" value="Winged helix-like DNA-binding domain superfamily/Winged helix DNA-binding domain"/>
    <property type="match status" value="1"/>
</dbReference>
<reference evidence="7" key="1">
    <citation type="submission" date="2018-07" db="EMBL/GenBank/DDBJ databases">
        <authorList>
            <person name="Safronova V.I."/>
            <person name="Chirak E.R."/>
            <person name="Sazanova A.L."/>
        </authorList>
    </citation>
    <scope>NUCLEOTIDE SEQUENCE [LARGE SCALE GENOMIC DNA]</scope>
    <source>
        <strain evidence="7">RCAM04685</strain>
    </source>
</reference>
<dbReference type="PRINTS" id="PR00039">
    <property type="entry name" value="HTHLYSR"/>
</dbReference>
<dbReference type="InterPro" id="IPR036388">
    <property type="entry name" value="WH-like_DNA-bd_sf"/>
</dbReference>
<evidence type="ECO:0000259" key="5">
    <source>
        <dbReference type="PROSITE" id="PS50931"/>
    </source>
</evidence>
<gene>
    <name evidence="6" type="ORF">DWE98_06805</name>
</gene>
<evidence type="ECO:0000313" key="7">
    <source>
        <dbReference type="Proteomes" id="UP000255207"/>
    </source>
</evidence>
<keyword evidence="3" id="KW-0238">DNA-binding</keyword>
<dbReference type="GO" id="GO:0003700">
    <property type="term" value="F:DNA-binding transcription factor activity"/>
    <property type="evidence" value="ECO:0007669"/>
    <property type="project" value="InterPro"/>
</dbReference>
<dbReference type="SUPFAM" id="SSF46785">
    <property type="entry name" value="Winged helix' DNA-binding domain"/>
    <property type="match status" value="1"/>
</dbReference>
<dbReference type="AlphaFoldDB" id="A0A370LAD6"/>
<dbReference type="Proteomes" id="UP000255207">
    <property type="component" value="Unassembled WGS sequence"/>
</dbReference>
<feature type="domain" description="HTH lysR-type" evidence="5">
    <location>
        <begin position="1"/>
        <end position="59"/>
    </location>
</feature>
<dbReference type="PROSITE" id="PS50931">
    <property type="entry name" value="HTH_LYSR"/>
    <property type="match status" value="1"/>
</dbReference>
<dbReference type="GO" id="GO:0043565">
    <property type="term" value="F:sequence-specific DNA binding"/>
    <property type="evidence" value="ECO:0007669"/>
    <property type="project" value="TreeGrafter"/>
</dbReference>
<accession>A0A370LAD6</accession>
<comment type="similarity">
    <text evidence="1">Belongs to the LysR transcriptional regulatory family.</text>
</comment>
<dbReference type="Pfam" id="PF03466">
    <property type="entry name" value="LysR_substrate"/>
    <property type="match status" value="1"/>
</dbReference>
<sequence>MSELDDIRSFIAVVETGGFGRAGRSLGLSKSIVSRRIARLEEDLGTRLLSRTTRGVSPTEAGIEFKARGERILADLVEAREAVAQQAGGVAGRLRLSMPLGFGVKHVAPVLAELAARHPRLELDVEASDRRVDLIGERFDAAIRLGTLKDSSLVARKIAPIYTSVLASPDFIARHGSPASPLELSQYECLVHSGATTPDWTFRINRRWVPVRPSGRLRSDSGETLMQWAMAGHGIVALPNFMASEAIGEGKLVHVLREYPMPEQGFFVVRPPGAYVPGKVRVLIDLLVERFGGEPYWDACHMAARKLGIDLNDPMGSERVGEMMAEHQPA</sequence>
<dbReference type="CDD" id="cd08422">
    <property type="entry name" value="PBP2_CrgA_like"/>
    <property type="match status" value="1"/>
</dbReference>
<evidence type="ECO:0000256" key="1">
    <source>
        <dbReference type="ARBA" id="ARBA00009437"/>
    </source>
</evidence>
<dbReference type="FunFam" id="1.10.10.10:FF:000001">
    <property type="entry name" value="LysR family transcriptional regulator"/>
    <property type="match status" value="1"/>
</dbReference>
<proteinExistence type="inferred from homology"/>
<dbReference type="PANTHER" id="PTHR30537:SF5">
    <property type="entry name" value="HTH-TYPE TRANSCRIPTIONAL ACTIVATOR TTDR-RELATED"/>
    <property type="match status" value="1"/>
</dbReference>
<dbReference type="Pfam" id="PF00126">
    <property type="entry name" value="HTH_1"/>
    <property type="match status" value="1"/>
</dbReference>
<dbReference type="InterPro" id="IPR058163">
    <property type="entry name" value="LysR-type_TF_proteobact-type"/>
</dbReference>
<dbReference type="InterPro" id="IPR000847">
    <property type="entry name" value="LysR_HTH_N"/>
</dbReference>